<dbReference type="Proteomes" id="UP001570071">
    <property type="component" value="Unassembled WGS sequence"/>
</dbReference>
<evidence type="ECO:0000313" key="3">
    <source>
        <dbReference type="Proteomes" id="UP001570071"/>
    </source>
</evidence>
<comment type="caution">
    <text evidence="2">The sequence shown here is derived from an EMBL/GenBank/DDBJ whole genome shotgun (WGS) entry which is preliminary data.</text>
</comment>
<keyword evidence="3" id="KW-1185">Reference proteome</keyword>
<proteinExistence type="predicted"/>
<sequence>MKKVAFWLMLVTASLVIMGCSAKQASRLGFRQSTVTRNAQQMSNIEVCEVQLYRRSTTQSRAAVASEWSRRKLSRSYCDDALNELYIATFTKWLMKENKSPPNN</sequence>
<dbReference type="PROSITE" id="PS51257">
    <property type="entry name" value="PROKAR_LIPOPROTEIN"/>
    <property type="match status" value="1"/>
</dbReference>
<organism evidence="2 3">
    <name type="scientific">Vibrio pomeroyi</name>
    <dbReference type="NCBI Taxonomy" id="198832"/>
    <lineage>
        <taxon>Bacteria</taxon>
        <taxon>Pseudomonadati</taxon>
        <taxon>Pseudomonadota</taxon>
        <taxon>Gammaproteobacteria</taxon>
        <taxon>Vibrionales</taxon>
        <taxon>Vibrionaceae</taxon>
        <taxon>Vibrio</taxon>
    </lineage>
</organism>
<protein>
    <recommendedName>
        <fullName evidence="4">Lipoprotein</fullName>
    </recommendedName>
</protein>
<reference evidence="2 3" key="1">
    <citation type="journal article" date="2024" name="ISME J.">
        <title>Tailless and filamentous prophages are predominant in marine Vibrio.</title>
        <authorList>
            <person name="Steensen K."/>
            <person name="Seneca J."/>
            <person name="Bartlau N."/>
            <person name="Yu X.A."/>
            <person name="Hussain F.A."/>
            <person name="Polz M.F."/>
        </authorList>
    </citation>
    <scope>NUCLEOTIDE SEQUENCE [LARGE SCALE GENOMIC DNA]</scope>
    <source>
        <strain evidence="2 3">10N.239.312.F12</strain>
    </source>
</reference>
<feature type="signal peptide" evidence="1">
    <location>
        <begin position="1"/>
        <end position="25"/>
    </location>
</feature>
<name>A0ABV4N519_9VIBR</name>
<gene>
    <name evidence="2" type="ORF">AB6D66_26210</name>
</gene>
<evidence type="ECO:0000313" key="2">
    <source>
        <dbReference type="EMBL" id="MEZ8724560.1"/>
    </source>
</evidence>
<dbReference type="RefSeq" id="WP_032545065.1">
    <property type="nucleotide sequence ID" value="NZ_JBFSSG010000139.1"/>
</dbReference>
<dbReference type="EMBL" id="JBFSSG010000139">
    <property type="protein sequence ID" value="MEZ8724560.1"/>
    <property type="molecule type" value="Genomic_DNA"/>
</dbReference>
<evidence type="ECO:0000256" key="1">
    <source>
        <dbReference type="SAM" id="SignalP"/>
    </source>
</evidence>
<keyword evidence="1" id="KW-0732">Signal</keyword>
<feature type="chain" id="PRO_5045886846" description="Lipoprotein" evidence="1">
    <location>
        <begin position="26"/>
        <end position="104"/>
    </location>
</feature>
<accession>A0ABV4N519</accession>
<evidence type="ECO:0008006" key="4">
    <source>
        <dbReference type="Google" id="ProtNLM"/>
    </source>
</evidence>